<evidence type="ECO:0000256" key="4">
    <source>
        <dbReference type="ARBA" id="ARBA00022692"/>
    </source>
</evidence>
<keyword evidence="5" id="KW-1133">Transmembrane helix</keyword>
<organism evidence="7 8">
    <name type="scientific">Clostridium butyricum</name>
    <dbReference type="NCBI Taxonomy" id="1492"/>
    <lineage>
        <taxon>Bacteria</taxon>
        <taxon>Bacillati</taxon>
        <taxon>Bacillota</taxon>
        <taxon>Clostridia</taxon>
        <taxon>Eubacteriales</taxon>
        <taxon>Clostridiaceae</taxon>
        <taxon>Clostridium</taxon>
    </lineage>
</organism>
<comment type="subcellular location">
    <subcellularLocation>
        <location evidence="1">Cell membrane</location>
        <topology evidence="1">Multi-pass membrane protein</topology>
    </subcellularLocation>
</comment>
<dbReference type="RefSeq" id="WP_002581092.1">
    <property type="nucleotide sequence ID" value="NZ_BKBB01000016.1"/>
</dbReference>
<keyword evidence="6" id="KW-0472">Membrane</keyword>
<dbReference type="PANTHER" id="PTHR43663">
    <property type="entry name" value="CHROMATE TRANSPORT PROTEIN-RELATED"/>
    <property type="match status" value="1"/>
</dbReference>
<comment type="similarity">
    <text evidence="2">Belongs to the chromate ion transporter (CHR) (TC 2.A.51) family.</text>
</comment>
<dbReference type="Proteomes" id="UP000238081">
    <property type="component" value="Unassembled WGS sequence"/>
</dbReference>
<dbReference type="InterPro" id="IPR003370">
    <property type="entry name" value="Chromate_transpt"/>
</dbReference>
<gene>
    <name evidence="7" type="ORF">AWN73_13070</name>
</gene>
<evidence type="ECO:0000256" key="5">
    <source>
        <dbReference type="ARBA" id="ARBA00022989"/>
    </source>
</evidence>
<evidence type="ECO:0000313" key="7">
    <source>
        <dbReference type="EMBL" id="PPV15045.1"/>
    </source>
</evidence>
<dbReference type="OrthoDB" id="9788907at2"/>
<evidence type="ECO:0000313" key="8">
    <source>
        <dbReference type="Proteomes" id="UP000238081"/>
    </source>
</evidence>
<evidence type="ECO:0000256" key="1">
    <source>
        <dbReference type="ARBA" id="ARBA00004651"/>
    </source>
</evidence>
<dbReference type="GO" id="GO:0005886">
    <property type="term" value="C:plasma membrane"/>
    <property type="evidence" value="ECO:0007669"/>
    <property type="project" value="UniProtKB-SubCell"/>
</dbReference>
<protein>
    <submittedName>
        <fullName evidence="7">Chromate transporter</fullName>
    </submittedName>
</protein>
<proteinExistence type="inferred from homology"/>
<comment type="caution">
    <text evidence="7">The sequence shown here is derived from an EMBL/GenBank/DDBJ whole genome shotgun (WGS) entry which is preliminary data.</text>
</comment>
<dbReference type="PANTHER" id="PTHR43663:SF1">
    <property type="entry name" value="CHROMATE TRANSPORTER"/>
    <property type="match status" value="1"/>
</dbReference>
<dbReference type="KEGG" id="cbut:ATN24_14550"/>
<evidence type="ECO:0000256" key="6">
    <source>
        <dbReference type="ARBA" id="ARBA00023136"/>
    </source>
</evidence>
<accession>A0A0A6PYF1</accession>
<dbReference type="AlphaFoldDB" id="A0A0A6PYF1"/>
<keyword evidence="4" id="KW-0812">Transmembrane</keyword>
<dbReference type="Pfam" id="PF02417">
    <property type="entry name" value="Chromate_transp"/>
    <property type="match status" value="1"/>
</dbReference>
<keyword evidence="3" id="KW-1003">Cell membrane</keyword>
<evidence type="ECO:0000256" key="2">
    <source>
        <dbReference type="ARBA" id="ARBA00005262"/>
    </source>
</evidence>
<name>A0A0A6PYF1_CLOBU</name>
<dbReference type="InterPro" id="IPR052518">
    <property type="entry name" value="CHR_Transporter"/>
</dbReference>
<reference evidence="7 8" key="1">
    <citation type="submission" date="2016-01" db="EMBL/GenBank/DDBJ databases">
        <title>Characterization of the Clostridium difficile lineages that are prevalent in Hong Kong and China.</title>
        <authorList>
            <person name="Kwok J.S.-L."/>
            <person name="Lam W.-Y."/>
            <person name="Ip M."/>
            <person name="Chan T.-F."/>
            <person name="Hawkey P.M."/>
            <person name="Tsui S.K.-W."/>
        </authorList>
    </citation>
    <scope>NUCLEOTIDE SEQUENCE [LARGE SCALE GENOMIC DNA]</scope>
    <source>
        <strain evidence="7 8">300064</strain>
    </source>
</reference>
<dbReference type="GO" id="GO:0015109">
    <property type="term" value="F:chromate transmembrane transporter activity"/>
    <property type="evidence" value="ECO:0007669"/>
    <property type="project" value="InterPro"/>
</dbReference>
<sequence length="171" mass="18819">MLMRLFFTFFKIGLFSFGGGYAMLPLIKQEVVDINRWMSNESFTNIIGISQVTPGPLAINTATYVGYKTSGIIGSVYATLGVSLPSIIIIFIIAKLFMKKKNNKYAEGILKYIRLCAVGLIAAAAIMLMDDVTANVRSFIIFLSAFVLSYKFKMDPILLAVLSGIVGFIVF</sequence>
<dbReference type="EMBL" id="LRDH01000103">
    <property type="protein sequence ID" value="PPV15045.1"/>
    <property type="molecule type" value="Genomic_DNA"/>
</dbReference>
<evidence type="ECO:0000256" key="3">
    <source>
        <dbReference type="ARBA" id="ARBA00022475"/>
    </source>
</evidence>